<reference evidence="1" key="2">
    <citation type="journal article" date="2015" name="Data Brief">
        <title>Shoot transcriptome of the giant reed, Arundo donax.</title>
        <authorList>
            <person name="Barrero R.A."/>
            <person name="Guerrero F.D."/>
            <person name="Moolhuijzen P."/>
            <person name="Goolsby J.A."/>
            <person name="Tidwell J."/>
            <person name="Bellgard S.E."/>
            <person name="Bellgard M.I."/>
        </authorList>
    </citation>
    <scope>NUCLEOTIDE SEQUENCE</scope>
    <source>
        <tissue evidence="1">Shoot tissue taken approximately 20 cm above the soil surface</tissue>
    </source>
</reference>
<evidence type="ECO:0000313" key="1">
    <source>
        <dbReference type="EMBL" id="JAE07239.1"/>
    </source>
</evidence>
<proteinExistence type="predicted"/>
<dbReference type="EMBL" id="GBRH01190657">
    <property type="protein sequence ID" value="JAE07239.1"/>
    <property type="molecule type" value="Transcribed_RNA"/>
</dbReference>
<dbReference type="AlphaFoldDB" id="A0A0A9F7P7"/>
<protein>
    <submittedName>
        <fullName evidence="1">Uncharacterized protein</fullName>
    </submittedName>
</protein>
<sequence length="30" mass="3464">MTGSTALRISTRPAPSSNFRSLLPLRRYWK</sequence>
<reference evidence="1" key="1">
    <citation type="submission" date="2014-09" db="EMBL/GenBank/DDBJ databases">
        <authorList>
            <person name="Magalhaes I.L.F."/>
            <person name="Oliveira U."/>
            <person name="Santos F.R."/>
            <person name="Vidigal T.H.D.A."/>
            <person name="Brescovit A.D."/>
            <person name="Santos A.J."/>
        </authorList>
    </citation>
    <scope>NUCLEOTIDE SEQUENCE</scope>
    <source>
        <tissue evidence="1">Shoot tissue taken approximately 20 cm above the soil surface</tissue>
    </source>
</reference>
<accession>A0A0A9F7P7</accession>
<organism evidence="1">
    <name type="scientific">Arundo donax</name>
    <name type="common">Giant reed</name>
    <name type="synonym">Donax arundinaceus</name>
    <dbReference type="NCBI Taxonomy" id="35708"/>
    <lineage>
        <taxon>Eukaryota</taxon>
        <taxon>Viridiplantae</taxon>
        <taxon>Streptophyta</taxon>
        <taxon>Embryophyta</taxon>
        <taxon>Tracheophyta</taxon>
        <taxon>Spermatophyta</taxon>
        <taxon>Magnoliopsida</taxon>
        <taxon>Liliopsida</taxon>
        <taxon>Poales</taxon>
        <taxon>Poaceae</taxon>
        <taxon>PACMAD clade</taxon>
        <taxon>Arundinoideae</taxon>
        <taxon>Arundineae</taxon>
        <taxon>Arundo</taxon>
    </lineage>
</organism>
<name>A0A0A9F7P7_ARUDO</name>